<dbReference type="SUPFAM" id="SSF46600">
    <property type="entry name" value="C-terminal UvrC-binding domain of UvrB"/>
    <property type="match status" value="1"/>
</dbReference>
<dbReference type="PANTHER" id="PTHR24029:SF0">
    <property type="entry name" value="UVRABC SYSTEM PROTEIN B"/>
    <property type="match status" value="1"/>
</dbReference>
<dbReference type="RefSeq" id="WP_213243550.1">
    <property type="nucleotide sequence ID" value="NZ_CP045806.1"/>
</dbReference>
<comment type="similarity">
    <text evidence="2 12 13">Belongs to the UvrB family.</text>
</comment>
<keyword evidence="3 12" id="KW-0963">Cytoplasm</keyword>
<comment type="function">
    <text evidence="12">The UvrABC repair system catalyzes the recognition and processing of DNA lesions. A damage recognition complex composed of 2 UvrA and 2 UvrB subunits scans DNA for abnormalities. Upon binding of the UvrA(2)B(2) complex to a putative damaged site, the DNA wraps around one UvrB monomer. DNA wrap is dependent on ATP binding by UvrB and probably causes local melting of the DNA helix, facilitating insertion of UvrB beta-hairpin between the DNA strands. Then UvrB probes one DNA strand for the presence of a lesion. If a lesion is found the UvrA subunits dissociate and the UvrB-DNA preincision complex is formed. This complex is subsequently bound by UvrC and the second UvrB is released. If no lesion is found, the DNA wraps around the other UvrB subunit that will check the other stand for damage.</text>
</comment>
<dbReference type="SUPFAM" id="SSF52540">
    <property type="entry name" value="P-loop containing nucleoside triphosphate hydrolases"/>
    <property type="match status" value="2"/>
</dbReference>
<feature type="short sequence motif" description="Beta-hairpin" evidence="12">
    <location>
        <begin position="115"/>
        <end position="138"/>
    </location>
</feature>
<evidence type="ECO:0000256" key="14">
    <source>
        <dbReference type="SAM" id="MobiDB-lite"/>
    </source>
</evidence>
<dbReference type="InterPro" id="IPR024759">
    <property type="entry name" value="UvrB_YAD/RRR_dom"/>
</dbReference>
<feature type="binding site" evidence="12">
    <location>
        <begin position="62"/>
        <end position="69"/>
    </location>
    <ligand>
        <name>ATP</name>
        <dbReference type="ChEBI" id="CHEBI:30616"/>
    </ligand>
</feature>
<dbReference type="Pfam" id="PF12344">
    <property type="entry name" value="UvrB"/>
    <property type="match status" value="1"/>
</dbReference>
<evidence type="ECO:0000313" key="18">
    <source>
        <dbReference type="EMBL" id="QHN35597.1"/>
    </source>
</evidence>
<dbReference type="InterPro" id="IPR036876">
    <property type="entry name" value="UVR_dom_sf"/>
</dbReference>
<evidence type="ECO:0000256" key="6">
    <source>
        <dbReference type="ARBA" id="ARBA00022769"/>
    </source>
</evidence>
<dbReference type="InterPro" id="IPR004807">
    <property type="entry name" value="UvrB"/>
</dbReference>
<evidence type="ECO:0000256" key="4">
    <source>
        <dbReference type="ARBA" id="ARBA00022741"/>
    </source>
</evidence>
<dbReference type="SMART" id="SM00490">
    <property type="entry name" value="HELICc"/>
    <property type="match status" value="1"/>
</dbReference>
<dbReference type="PROSITE" id="PS50151">
    <property type="entry name" value="UVR"/>
    <property type="match status" value="1"/>
</dbReference>
<dbReference type="SMART" id="SM00487">
    <property type="entry name" value="DEXDc"/>
    <property type="match status" value="1"/>
</dbReference>
<feature type="domain" description="Helicase ATP-binding" evidence="16">
    <location>
        <begin position="49"/>
        <end position="178"/>
    </location>
</feature>
<evidence type="ECO:0000256" key="10">
    <source>
        <dbReference type="ARBA" id="ARBA00026033"/>
    </source>
</evidence>
<comment type="domain">
    <text evidence="12">The beta-hairpin motif is involved in DNA binding.</text>
</comment>
<dbReference type="Pfam" id="PF04851">
    <property type="entry name" value="ResIII"/>
    <property type="match status" value="1"/>
</dbReference>
<comment type="subunit">
    <text evidence="10 12 13">Forms a heterotetramer with UvrA during the search for lesions. Interacts with UvrC in an incision complex.</text>
</comment>
<keyword evidence="12 13" id="KW-0742">SOS response</keyword>
<comment type="subcellular location">
    <subcellularLocation>
        <location evidence="1 12 13">Cytoplasm</location>
    </subcellularLocation>
</comment>
<dbReference type="NCBIfam" id="TIGR00631">
    <property type="entry name" value="uvrb"/>
    <property type="match status" value="1"/>
</dbReference>
<dbReference type="InterPro" id="IPR041471">
    <property type="entry name" value="UvrB_inter"/>
</dbReference>
<accession>A0ABX6IIR8</accession>
<dbReference type="NCBIfam" id="NF003673">
    <property type="entry name" value="PRK05298.1"/>
    <property type="match status" value="1"/>
</dbReference>
<keyword evidence="9 12" id="KW-0234">DNA repair</keyword>
<reference evidence="18" key="1">
    <citation type="journal article" date="2021" name="Nat. Microbiol.">
        <title>Cocultivation of an ultrasmall environmental parasitic bacterium with lytic ability against bacteria associated with wastewater foams.</title>
        <authorList>
            <person name="Batinovic S."/>
            <person name="Rose J.J.A."/>
            <person name="Ratcliffe J."/>
            <person name="Seviour R.J."/>
            <person name="Petrovski S."/>
        </authorList>
    </citation>
    <scope>NUCLEOTIDE SEQUENCE</scope>
    <source>
        <strain evidence="18">CON9</strain>
    </source>
</reference>
<keyword evidence="5 12" id="KW-0227">DNA damage</keyword>
<dbReference type="EMBL" id="CP045809">
    <property type="protein sequence ID" value="QHN35597.1"/>
    <property type="molecule type" value="Genomic_DNA"/>
</dbReference>
<dbReference type="CDD" id="cd18790">
    <property type="entry name" value="SF2_C_UvrB"/>
    <property type="match status" value="1"/>
</dbReference>
<dbReference type="Gene3D" id="4.10.860.10">
    <property type="entry name" value="UVR domain"/>
    <property type="match status" value="1"/>
</dbReference>
<evidence type="ECO:0000256" key="8">
    <source>
        <dbReference type="ARBA" id="ARBA00022881"/>
    </source>
</evidence>
<dbReference type="Pfam" id="PF02151">
    <property type="entry name" value="UVR"/>
    <property type="match status" value="1"/>
</dbReference>
<evidence type="ECO:0000259" key="16">
    <source>
        <dbReference type="PROSITE" id="PS51192"/>
    </source>
</evidence>
<evidence type="ECO:0000256" key="7">
    <source>
        <dbReference type="ARBA" id="ARBA00022840"/>
    </source>
</evidence>
<keyword evidence="4 12" id="KW-0547">Nucleotide-binding</keyword>
<evidence type="ECO:0000256" key="11">
    <source>
        <dbReference type="ARBA" id="ARBA00029504"/>
    </source>
</evidence>
<dbReference type="InterPro" id="IPR001650">
    <property type="entry name" value="Helicase_C-like"/>
</dbReference>
<dbReference type="CDD" id="cd17916">
    <property type="entry name" value="DEXHc_UvrB"/>
    <property type="match status" value="1"/>
</dbReference>
<dbReference type="HAMAP" id="MF_00204">
    <property type="entry name" value="UvrB"/>
    <property type="match status" value="1"/>
</dbReference>
<name>A0ABX6IIR8_9ACTN</name>
<evidence type="ECO:0000256" key="13">
    <source>
        <dbReference type="RuleBase" id="RU003587"/>
    </source>
</evidence>
<keyword evidence="6 12" id="KW-0228">DNA excision</keyword>
<dbReference type="Proteomes" id="UP001059836">
    <property type="component" value="Chromosome"/>
</dbReference>
<dbReference type="InterPro" id="IPR006935">
    <property type="entry name" value="Helicase/UvrB_N"/>
</dbReference>
<evidence type="ECO:0000256" key="5">
    <source>
        <dbReference type="ARBA" id="ARBA00022763"/>
    </source>
</evidence>
<evidence type="ECO:0000259" key="15">
    <source>
        <dbReference type="PROSITE" id="PS50151"/>
    </source>
</evidence>
<evidence type="ECO:0000256" key="3">
    <source>
        <dbReference type="ARBA" id="ARBA00022490"/>
    </source>
</evidence>
<evidence type="ECO:0000313" key="19">
    <source>
        <dbReference type="Proteomes" id="UP001059836"/>
    </source>
</evidence>
<sequence>MAFAAERPVIAHSEFRPVGEIERIGGEFEVVSPYDPSGDQPQAIDDLERRLKAGEKDIVLLGATGTGKSATTAWLIERVQRPTLVMAPNKTLAAQLANELREMLPGNAVEYFVSYYDYYQPEAYIAQTDTYIEKDSSINDDVERLRHSATSNLLSRRDVVVVASVSCIYGLGTPQSYLDRSVELAVGQEVDRDALLRLLVDVQYTRNDTSFTRGGFRVRGDTVEIIPSYEELAVRIEFFGDEVESLYYLHPLTGDVVREVDSLRIFPATHYVAGPERMEKAMAGIEAELEERLADLEAKGKLLEAQRLRMRTTYDLEMMRQVGFCSGIENYSRHIDGRPAGSAPATLIDYFPDDFLLVIDESHVTVPQIGAMYEGDMSRKRNLVEYGFRLPSAVDNRPLTWDEFVDRIGQTVYLSATPGAYELGQAQGEFVEQVIRPTGLVDPEVIVKPTKGQIDDLLHEIRLRTERDERVLVTTLTKKMSEDLTDYLLELGIRVRYLHSEVDTLRRVELLRQLRTGEYDVLVGINLLREGLDLPEVSLVAILDADKEGFLRSTTSLIQTIGRAARNVSGQVHMYADKITDSMRHAIDETERRREKQIAYNTAHGIDPQPLRKKIADILDQVYREADDTVEIGGSGRNASRGRRAQGEVSKAKGSSGVIEKRDTSTMPRAELADLVGQLTEQMMSAARDLQFELAGRLRDEIADLKKELRGMDAAGIR</sequence>
<dbReference type="PANTHER" id="PTHR24029">
    <property type="entry name" value="UVRABC SYSTEM PROTEIN B"/>
    <property type="match status" value="1"/>
</dbReference>
<dbReference type="Gene3D" id="3.40.50.300">
    <property type="entry name" value="P-loop containing nucleotide triphosphate hydrolases"/>
    <property type="match status" value="3"/>
</dbReference>
<evidence type="ECO:0000259" key="17">
    <source>
        <dbReference type="PROSITE" id="PS51194"/>
    </source>
</evidence>
<evidence type="ECO:0000256" key="1">
    <source>
        <dbReference type="ARBA" id="ARBA00004496"/>
    </source>
</evidence>
<keyword evidence="8 12" id="KW-0267">Excision nuclease</keyword>
<keyword evidence="19" id="KW-1185">Reference proteome</keyword>
<dbReference type="Pfam" id="PF17757">
    <property type="entry name" value="UvrB_inter"/>
    <property type="match status" value="1"/>
</dbReference>
<keyword evidence="7 12" id="KW-0067">ATP-binding</keyword>
<dbReference type="PROSITE" id="PS51192">
    <property type="entry name" value="HELICASE_ATP_BIND_1"/>
    <property type="match status" value="1"/>
</dbReference>
<feature type="domain" description="UVR" evidence="15">
    <location>
        <begin position="673"/>
        <end position="708"/>
    </location>
</feature>
<dbReference type="InterPro" id="IPR014001">
    <property type="entry name" value="Helicase_ATP-bd"/>
</dbReference>
<proteinExistence type="inferred from homology"/>
<feature type="domain" description="Helicase C-terminal" evidence="17">
    <location>
        <begin position="453"/>
        <end position="619"/>
    </location>
</feature>
<evidence type="ECO:0000256" key="12">
    <source>
        <dbReference type="HAMAP-Rule" id="MF_00204"/>
    </source>
</evidence>
<feature type="region of interest" description="Disordered" evidence="14">
    <location>
        <begin position="631"/>
        <end position="663"/>
    </location>
</feature>
<dbReference type="PROSITE" id="PS51194">
    <property type="entry name" value="HELICASE_CTER"/>
    <property type="match status" value="1"/>
</dbReference>
<dbReference type="Pfam" id="PF00271">
    <property type="entry name" value="Helicase_C"/>
    <property type="match status" value="1"/>
</dbReference>
<evidence type="ECO:0000256" key="2">
    <source>
        <dbReference type="ARBA" id="ARBA00008533"/>
    </source>
</evidence>
<protein>
    <recommendedName>
        <fullName evidence="11 12">UvrABC system protein B</fullName>
        <shortName evidence="12">Protein UvrB</shortName>
    </recommendedName>
    <alternativeName>
        <fullName evidence="12">Excinuclease ABC subunit B</fullName>
    </alternativeName>
</protein>
<dbReference type="InterPro" id="IPR027417">
    <property type="entry name" value="P-loop_NTPase"/>
</dbReference>
<dbReference type="InterPro" id="IPR001943">
    <property type="entry name" value="UVR_dom"/>
</dbReference>
<evidence type="ECO:0000256" key="9">
    <source>
        <dbReference type="ARBA" id="ARBA00023204"/>
    </source>
</evidence>
<organism evidence="18 19">
    <name type="scientific">Gordonia pseudamarae</name>
    <dbReference type="NCBI Taxonomy" id="2831662"/>
    <lineage>
        <taxon>Bacteria</taxon>
        <taxon>Bacillati</taxon>
        <taxon>Actinomycetota</taxon>
        <taxon>Actinomycetes</taxon>
        <taxon>Mycobacteriales</taxon>
        <taxon>Gordoniaceae</taxon>
        <taxon>Gordonia</taxon>
    </lineage>
</organism>
<gene>
    <name evidence="12 18" type="primary">uvrB</name>
    <name evidence="18" type="ORF">GII31_12650</name>
</gene>